<dbReference type="STRING" id="1931275.BV914_00385"/>
<dbReference type="Gene3D" id="1.10.10.10">
    <property type="entry name" value="Winged helix-like DNA-binding domain superfamily/Winged helix DNA-binding domain"/>
    <property type="match status" value="1"/>
</dbReference>
<evidence type="ECO:0000313" key="10">
    <source>
        <dbReference type="Proteomes" id="UP000193346"/>
    </source>
</evidence>
<dbReference type="GO" id="GO:0003677">
    <property type="term" value="F:DNA binding"/>
    <property type="evidence" value="ECO:0007669"/>
    <property type="project" value="UniProtKB-KW"/>
</dbReference>
<dbReference type="InterPro" id="IPR009057">
    <property type="entry name" value="Homeodomain-like_sf"/>
</dbReference>
<feature type="domain" description="SIS" evidence="6">
    <location>
        <begin position="120"/>
        <end position="259"/>
    </location>
</feature>
<dbReference type="Proteomes" id="UP000193303">
    <property type="component" value="Unassembled WGS sequence"/>
</dbReference>
<dbReference type="EMBL" id="MTAC01000007">
    <property type="protein sequence ID" value="OSI35785.1"/>
    <property type="molecule type" value="Genomic_DNA"/>
</dbReference>
<dbReference type="Proteomes" id="UP000193346">
    <property type="component" value="Unassembled WGS sequence"/>
</dbReference>
<dbReference type="Pfam" id="PF01418">
    <property type="entry name" value="HTH_6"/>
    <property type="match status" value="1"/>
</dbReference>
<accession>A0A1X3DIT5</accession>
<dbReference type="InterPro" id="IPR036388">
    <property type="entry name" value="WH-like_DNA-bd_sf"/>
</dbReference>
<dbReference type="EMBL" id="MTAB01000008">
    <property type="protein sequence ID" value="OSI22780.1"/>
    <property type="molecule type" value="Genomic_DNA"/>
</dbReference>
<evidence type="ECO:0000256" key="1">
    <source>
        <dbReference type="ARBA" id="ARBA00023015"/>
    </source>
</evidence>
<dbReference type="PROSITE" id="PS51071">
    <property type="entry name" value="HTH_RPIR"/>
    <property type="match status" value="1"/>
</dbReference>
<feature type="domain" description="HTH rpiR-type" evidence="5">
    <location>
        <begin position="1"/>
        <end position="75"/>
    </location>
</feature>
<dbReference type="Pfam" id="PF01380">
    <property type="entry name" value="SIS"/>
    <property type="match status" value="1"/>
</dbReference>
<dbReference type="PANTHER" id="PTHR30514">
    <property type="entry name" value="GLUCOKINASE"/>
    <property type="match status" value="1"/>
</dbReference>
<dbReference type="Gene3D" id="3.40.50.10490">
    <property type="entry name" value="Glucose-6-phosphate isomerase like protein, domain 1"/>
    <property type="match status" value="1"/>
</dbReference>
<dbReference type="InterPro" id="IPR035472">
    <property type="entry name" value="RpiR-like_SIS"/>
</dbReference>
<evidence type="ECO:0000313" key="9">
    <source>
        <dbReference type="Proteomes" id="UP000193303"/>
    </source>
</evidence>
<keyword evidence="4" id="KW-0804">Transcription</keyword>
<dbReference type="InterPro" id="IPR001347">
    <property type="entry name" value="SIS_dom"/>
</dbReference>
<evidence type="ECO:0000256" key="3">
    <source>
        <dbReference type="ARBA" id="ARBA00023152"/>
    </source>
</evidence>
<dbReference type="RefSeq" id="WP_085355464.1">
    <property type="nucleotide sequence ID" value="NZ_CP091509.1"/>
</dbReference>
<dbReference type="AlphaFoldDB" id="A0A1X3DIT5"/>
<evidence type="ECO:0000313" key="7">
    <source>
        <dbReference type="EMBL" id="OSI22780.1"/>
    </source>
</evidence>
<dbReference type="CDD" id="cd05013">
    <property type="entry name" value="SIS_RpiR"/>
    <property type="match status" value="1"/>
</dbReference>
<name>A0A1X3DIT5_9NEIS</name>
<keyword evidence="3" id="KW-0324">Glycolysis</keyword>
<dbReference type="InterPro" id="IPR047640">
    <property type="entry name" value="RpiR-like"/>
</dbReference>
<evidence type="ECO:0000313" key="8">
    <source>
        <dbReference type="EMBL" id="OSI35785.1"/>
    </source>
</evidence>
<dbReference type="GO" id="GO:0006096">
    <property type="term" value="P:glycolytic process"/>
    <property type="evidence" value="ECO:0007669"/>
    <property type="project" value="UniProtKB-KW"/>
</dbReference>
<dbReference type="GO" id="GO:0097367">
    <property type="term" value="F:carbohydrate derivative binding"/>
    <property type="evidence" value="ECO:0007669"/>
    <property type="project" value="InterPro"/>
</dbReference>
<dbReference type="PANTHER" id="PTHR30514:SF1">
    <property type="entry name" value="HTH-TYPE TRANSCRIPTIONAL REGULATOR HEXR-RELATED"/>
    <property type="match status" value="1"/>
</dbReference>
<dbReference type="InterPro" id="IPR000281">
    <property type="entry name" value="HTH_RpiR"/>
</dbReference>
<sequence>MLSKISESLSDLSGAERKVAESALAEPKWFVHAAVAEIAERASVSQPTVIRFCRSLGYKGLPEFKLALSASLGHEGMPYVHEELNADDDMGNVVEKVLGNAAASILGARRFLKEADLETAVVMLSHARRIEFYGVGNSGIVAQDAQHKFFRFGISTVAYVDTHIQLMAASVLSNRDVLVVISNSGSSIELLDAVSIAKENGASVIAVTRSESPLAQLADCVLSISAQENSELYTPMVSRLLQLAVIDILTIGLALRLGETASLQLQKGKRSIHSKHLEYNSKEEL</sequence>
<evidence type="ECO:0000256" key="2">
    <source>
        <dbReference type="ARBA" id="ARBA00023125"/>
    </source>
</evidence>
<proteinExistence type="predicted"/>
<gene>
    <name evidence="7" type="ORF">BV912_04940</name>
    <name evidence="8" type="ORF">BV913_03860</name>
</gene>
<dbReference type="PROSITE" id="PS51464">
    <property type="entry name" value="SIS"/>
    <property type="match status" value="1"/>
</dbReference>
<dbReference type="SUPFAM" id="SSF46689">
    <property type="entry name" value="Homeodomain-like"/>
    <property type="match status" value="1"/>
</dbReference>
<dbReference type="FunFam" id="1.10.10.10:FF:000060">
    <property type="entry name" value="DNA-binding transcriptional regulator HexR"/>
    <property type="match status" value="1"/>
</dbReference>
<dbReference type="OrthoDB" id="257751at2"/>
<reference evidence="9" key="2">
    <citation type="submission" date="2017-01" db="EMBL/GenBank/DDBJ databases">
        <authorList>
            <person name="Mah S.A."/>
            <person name="Swanson W.J."/>
            <person name="Moy G.W."/>
            <person name="Vacquier V.D."/>
        </authorList>
    </citation>
    <scope>NUCLEOTIDE SEQUENCE [LARGE SCALE GENOMIC DNA]</scope>
    <source>
        <strain evidence="9">124861</strain>
    </source>
</reference>
<keyword evidence="10" id="KW-1185">Reference proteome</keyword>
<evidence type="ECO:0000259" key="5">
    <source>
        <dbReference type="PROSITE" id="PS51071"/>
    </source>
</evidence>
<dbReference type="SUPFAM" id="SSF53697">
    <property type="entry name" value="SIS domain"/>
    <property type="match status" value="1"/>
</dbReference>
<protein>
    <submittedName>
        <fullName evidence="7">Transcriptional regulator</fullName>
    </submittedName>
</protein>
<evidence type="ECO:0000259" key="6">
    <source>
        <dbReference type="PROSITE" id="PS51464"/>
    </source>
</evidence>
<keyword evidence="1" id="KW-0805">Transcription regulation</keyword>
<evidence type="ECO:0000256" key="4">
    <source>
        <dbReference type="ARBA" id="ARBA00023163"/>
    </source>
</evidence>
<comment type="caution">
    <text evidence="7">The sequence shown here is derived from an EMBL/GenBank/DDBJ whole genome shotgun (WGS) entry which is preliminary data.</text>
</comment>
<reference evidence="7 10" key="1">
    <citation type="submission" date="2017-01" db="EMBL/GenBank/DDBJ databases">
        <authorList>
            <person name="Wolfgang W.J."/>
            <person name="Cole J."/>
            <person name="Wroblewski D."/>
            <person name="Mcginnis J."/>
            <person name="Musser K.A."/>
        </authorList>
    </citation>
    <scope>NUCLEOTIDE SEQUENCE</scope>
    <source>
        <strain evidence="7">124861</strain>
        <strain evidence="8 10">93087</strain>
    </source>
</reference>
<dbReference type="GO" id="GO:0003700">
    <property type="term" value="F:DNA-binding transcription factor activity"/>
    <property type="evidence" value="ECO:0007669"/>
    <property type="project" value="InterPro"/>
</dbReference>
<dbReference type="PROSITE" id="PS00356">
    <property type="entry name" value="HTH_LACI_1"/>
    <property type="match status" value="1"/>
</dbReference>
<keyword evidence="2" id="KW-0238">DNA-binding</keyword>
<dbReference type="InterPro" id="IPR046348">
    <property type="entry name" value="SIS_dom_sf"/>
</dbReference>
<organism evidence="7 9">
    <name type="scientific">Neisseria dumasiana</name>
    <dbReference type="NCBI Taxonomy" id="1931275"/>
    <lineage>
        <taxon>Bacteria</taxon>
        <taxon>Pseudomonadati</taxon>
        <taxon>Pseudomonadota</taxon>
        <taxon>Betaproteobacteria</taxon>
        <taxon>Neisseriales</taxon>
        <taxon>Neisseriaceae</taxon>
        <taxon>Neisseria</taxon>
    </lineage>
</organism>